<dbReference type="PANTHER" id="PTHR21666:SF270">
    <property type="entry name" value="MUREIN HYDROLASE ACTIVATOR ENVC"/>
    <property type="match status" value="1"/>
</dbReference>
<name>A0ABQ2MVX9_9ACTN</name>
<dbReference type="Proteomes" id="UP000631535">
    <property type="component" value="Unassembled WGS sequence"/>
</dbReference>
<dbReference type="CDD" id="cd12797">
    <property type="entry name" value="M23_peptidase"/>
    <property type="match status" value="1"/>
</dbReference>
<sequence>MASNRYAPEGTYGPYRDDDESGTYGAVHDSFGAQHDYGTYGGQFDNGQYATGHFDTGQFAAVQTGQFGTGQFDAVQTGQFDTGQFDAARTGQYDFAQTGQFDTGQFDTYASPLTETYEHPAVTVETRTPEGGSAGDTAPRFDASAVPASLFAARDDEEPPREEWNPTAESVRPVRGRHKVAKQRGGSMARSGAVLGVGMIAAVGAGGIATAQERPPAISMQDVSAATDSAASLFGGGSEETVAGSPLTQAAITEDDAKAGRTDAGEALRSRILAQAQQAQAQADASAREAAAKKATAAAEAKAAKAEAEKERKAEKARLAKLAKSFALPVSGSQLTSSFGESGSLWSNDHTGQDFAASTGTPIKAVGSGTVKEAGWAGSYGYRTILELNDGTEVWFAHQSSVNVSAGEKVAAGDTIGRVGATGNVTGAHLHMEVRPGGGSPIDPLSWLRGKGLSI</sequence>
<keyword evidence="5" id="KW-1185">Reference proteome</keyword>
<dbReference type="SUPFAM" id="SSF51261">
    <property type="entry name" value="Duplicated hybrid motif"/>
    <property type="match status" value="1"/>
</dbReference>
<organism evidence="4 5">
    <name type="scientific">Streptomyces daqingensis</name>
    <dbReference type="NCBI Taxonomy" id="1472640"/>
    <lineage>
        <taxon>Bacteria</taxon>
        <taxon>Bacillati</taxon>
        <taxon>Actinomycetota</taxon>
        <taxon>Actinomycetes</taxon>
        <taxon>Kitasatosporales</taxon>
        <taxon>Streptomycetaceae</taxon>
        <taxon>Streptomyces</taxon>
    </lineage>
</organism>
<evidence type="ECO:0000259" key="3">
    <source>
        <dbReference type="Pfam" id="PF01551"/>
    </source>
</evidence>
<dbReference type="EMBL" id="BMMP01000022">
    <property type="protein sequence ID" value="GGO56921.1"/>
    <property type="molecule type" value="Genomic_DNA"/>
</dbReference>
<dbReference type="InterPro" id="IPR011055">
    <property type="entry name" value="Dup_hybrid_motif"/>
</dbReference>
<dbReference type="Pfam" id="PF01551">
    <property type="entry name" value="Peptidase_M23"/>
    <property type="match status" value="1"/>
</dbReference>
<keyword evidence="1" id="KW-0175">Coiled coil</keyword>
<gene>
    <name evidence="4" type="ORF">GCM10012287_51620</name>
</gene>
<evidence type="ECO:0000256" key="1">
    <source>
        <dbReference type="SAM" id="Coils"/>
    </source>
</evidence>
<feature type="compositionally biased region" description="Basic and acidic residues" evidence="2">
    <location>
        <begin position="255"/>
        <end position="264"/>
    </location>
</feature>
<protein>
    <recommendedName>
        <fullName evidence="3">M23ase beta-sheet core domain-containing protein</fullName>
    </recommendedName>
</protein>
<feature type="region of interest" description="Disordered" evidence="2">
    <location>
        <begin position="154"/>
        <end position="185"/>
    </location>
</feature>
<dbReference type="InterPro" id="IPR016047">
    <property type="entry name" value="M23ase_b-sheet_dom"/>
</dbReference>
<dbReference type="InterPro" id="IPR050570">
    <property type="entry name" value="Cell_wall_metabolism_enzyme"/>
</dbReference>
<feature type="region of interest" description="Disordered" evidence="2">
    <location>
        <begin position="1"/>
        <end position="27"/>
    </location>
</feature>
<evidence type="ECO:0000313" key="5">
    <source>
        <dbReference type="Proteomes" id="UP000631535"/>
    </source>
</evidence>
<dbReference type="PANTHER" id="PTHR21666">
    <property type="entry name" value="PEPTIDASE-RELATED"/>
    <property type="match status" value="1"/>
</dbReference>
<evidence type="ECO:0000313" key="4">
    <source>
        <dbReference type="EMBL" id="GGO56921.1"/>
    </source>
</evidence>
<feature type="coiled-coil region" evidence="1">
    <location>
        <begin position="287"/>
        <end position="325"/>
    </location>
</feature>
<evidence type="ECO:0000256" key="2">
    <source>
        <dbReference type="SAM" id="MobiDB-lite"/>
    </source>
</evidence>
<proteinExistence type="predicted"/>
<accession>A0ABQ2MVX9</accession>
<dbReference type="Gene3D" id="2.70.70.10">
    <property type="entry name" value="Glucose Permease (Domain IIA)"/>
    <property type="match status" value="1"/>
</dbReference>
<comment type="caution">
    <text evidence="4">The sequence shown here is derived from an EMBL/GenBank/DDBJ whole genome shotgun (WGS) entry which is preliminary data.</text>
</comment>
<reference evidence="5" key="1">
    <citation type="journal article" date="2019" name="Int. J. Syst. Evol. Microbiol.">
        <title>The Global Catalogue of Microorganisms (GCM) 10K type strain sequencing project: providing services to taxonomists for standard genome sequencing and annotation.</title>
        <authorList>
            <consortium name="The Broad Institute Genomics Platform"/>
            <consortium name="The Broad Institute Genome Sequencing Center for Infectious Disease"/>
            <person name="Wu L."/>
            <person name="Ma J."/>
        </authorList>
    </citation>
    <scope>NUCLEOTIDE SEQUENCE [LARGE SCALE GENOMIC DNA]</scope>
    <source>
        <strain evidence="5">CGMCC 4.7178</strain>
    </source>
</reference>
<feature type="domain" description="M23ase beta-sheet core" evidence="3">
    <location>
        <begin position="349"/>
        <end position="444"/>
    </location>
</feature>
<feature type="region of interest" description="Disordered" evidence="2">
    <location>
        <begin position="231"/>
        <end position="264"/>
    </location>
</feature>